<proteinExistence type="inferred from homology"/>
<evidence type="ECO:0000256" key="13">
    <source>
        <dbReference type="ARBA" id="ARBA00048441"/>
    </source>
</evidence>
<comment type="pathway">
    <text evidence="8 14">Sulfur metabolism; hydrogen sulfide biosynthesis; sulfite from sulfate.</text>
</comment>
<dbReference type="NCBIfam" id="NF002537">
    <property type="entry name" value="PRK02090.1"/>
    <property type="match status" value="1"/>
</dbReference>
<dbReference type="NCBIfam" id="TIGR00434">
    <property type="entry name" value="cysH"/>
    <property type="match status" value="1"/>
</dbReference>
<feature type="binding site" evidence="14">
    <location>
        <position position="111"/>
    </location>
    <ligand>
        <name>[4Fe-4S] cluster</name>
        <dbReference type="ChEBI" id="CHEBI:49883"/>
    </ligand>
</feature>
<keyword evidence="3 14" id="KW-0479">Metal-binding</keyword>
<dbReference type="SUPFAM" id="SSF52402">
    <property type="entry name" value="Adenine nucleotide alpha hydrolases-like"/>
    <property type="match status" value="1"/>
</dbReference>
<evidence type="ECO:0000313" key="16">
    <source>
        <dbReference type="EMBL" id="OHX13074.1"/>
    </source>
</evidence>
<feature type="domain" description="Phosphoadenosine phosphosulphate reductase" evidence="15">
    <location>
        <begin position="25"/>
        <end position="199"/>
    </location>
</feature>
<accession>A0A1S1X0M6</accession>
<dbReference type="InterPro" id="IPR002500">
    <property type="entry name" value="PAPS_reduct_dom"/>
</dbReference>
<dbReference type="HAMAP" id="MF_00063">
    <property type="entry name" value="CysH"/>
    <property type="match status" value="1"/>
</dbReference>
<evidence type="ECO:0000256" key="6">
    <source>
        <dbReference type="ARBA" id="ARBA00023014"/>
    </source>
</evidence>
<sequence length="234" mass="26259">MSLESKLAATTVLLQTIAKAHPDAALANSYGAEDMVLTDLIASLGLPLQSFSLDTGRLPAETYALMQQVAERYPAHPVKVYFPDTTATESYVNLHGINGFYQSVALRKSCCQVRKIEPLKRALTGRSAWITGLRREQSPTRQDLASQEYDADNGLEKFSPLLEWTEAEVWQYLRERQVPYNALHDRHYPSIGCAPCTRAISVGEDVRAGRWWWENPETKECGLHVKASPLQRPV</sequence>
<dbReference type="EC" id="1.8.4.10" evidence="9 14"/>
<comment type="caution">
    <text evidence="16">The sequence shown here is derived from an EMBL/GenBank/DDBJ whole genome shotgun (WGS) entry which is preliminary data.</text>
</comment>
<keyword evidence="4 14" id="KW-0560">Oxidoreductase</keyword>
<comment type="similarity">
    <text evidence="1 14">Belongs to the PAPS reductase family. CysH subfamily.</text>
</comment>
<dbReference type="PANTHER" id="PTHR46482">
    <property type="entry name" value="5'-ADENYLYLSULFATE REDUCTASE 3, CHLOROPLASTIC"/>
    <property type="match status" value="1"/>
</dbReference>
<dbReference type="PIRSF" id="PIRSF000857">
    <property type="entry name" value="PAPS_reductase"/>
    <property type="match status" value="1"/>
</dbReference>
<gene>
    <name evidence="14" type="primary">cysH</name>
    <name evidence="17" type="ORF">BI344_09505</name>
    <name evidence="16" type="ORF">BI347_05765</name>
</gene>
<evidence type="ECO:0000256" key="8">
    <source>
        <dbReference type="ARBA" id="ARBA00024327"/>
    </source>
</evidence>
<evidence type="ECO:0000256" key="14">
    <source>
        <dbReference type="HAMAP-Rule" id="MF_00063"/>
    </source>
</evidence>
<evidence type="ECO:0000256" key="5">
    <source>
        <dbReference type="ARBA" id="ARBA00023004"/>
    </source>
</evidence>
<feature type="active site" description="Nucleophile; cysteine thiosulfonate intermediate" evidence="14">
    <location>
        <position position="221"/>
    </location>
</feature>
<evidence type="ECO:0000256" key="12">
    <source>
        <dbReference type="ARBA" id="ARBA00032041"/>
    </source>
</evidence>
<dbReference type="GO" id="GO:0005737">
    <property type="term" value="C:cytoplasm"/>
    <property type="evidence" value="ECO:0007669"/>
    <property type="project" value="UniProtKB-SubCell"/>
</dbReference>
<dbReference type="GO" id="GO:0070814">
    <property type="term" value="P:hydrogen sulfide biosynthetic process"/>
    <property type="evidence" value="ECO:0007669"/>
    <property type="project" value="UniProtKB-UniRule"/>
</dbReference>
<evidence type="ECO:0000256" key="10">
    <source>
        <dbReference type="ARBA" id="ARBA00029514"/>
    </source>
</evidence>
<dbReference type="GO" id="GO:0019344">
    <property type="term" value="P:cysteine biosynthetic process"/>
    <property type="evidence" value="ECO:0007669"/>
    <property type="project" value="InterPro"/>
</dbReference>
<name>A0A1S1X0M6_9NEIS</name>
<evidence type="ECO:0000256" key="9">
    <source>
        <dbReference type="ARBA" id="ARBA00024386"/>
    </source>
</evidence>
<evidence type="ECO:0000256" key="7">
    <source>
        <dbReference type="ARBA" id="ARBA00024298"/>
    </source>
</evidence>
<organism evidence="16 18">
    <name type="scientific">Chromobacterium sphagni</name>
    <dbReference type="NCBI Taxonomy" id="1903179"/>
    <lineage>
        <taxon>Bacteria</taxon>
        <taxon>Pseudomonadati</taxon>
        <taxon>Pseudomonadota</taxon>
        <taxon>Betaproteobacteria</taxon>
        <taxon>Neisseriales</taxon>
        <taxon>Chromobacteriaceae</taxon>
        <taxon>Chromobacterium</taxon>
    </lineage>
</organism>
<comment type="cofactor">
    <cofactor evidence="14">
        <name>[4Fe-4S] cluster</name>
        <dbReference type="ChEBI" id="CHEBI:49883"/>
    </cofactor>
    <text evidence="14">Binds 1 [4Fe-4S] cluster per subunit.</text>
</comment>
<evidence type="ECO:0000256" key="4">
    <source>
        <dbReference type="ARBA" id="ARBA00023002"/>
    </source>
</evidence>
<evidence type="ECO:0000313" key="18">
    <source>
        <dbReference type="Proteomes" id="UP000180088"/>
    </source>
</evidence>
<dbReference type="PANTHER" id="PTHR46482:SF9">
    <property type="entry name" value="5'-ADENYLYLSULFATE REDUCTASE 1, CHLOROPLASTIC"/>
    <property type="match status" value="1"/>
</dbReference>
<dbReference type="Proteomes" id="UP000180280">
    <property type="component" value="Unassembled WGS sequence"/>
</dbReference>
<dbReference type="STRING" id="1903179.BI347_05765"/>
<dbReference type="CDD" id="cd23945">
    <property type="entry name" value="PAPS_reductase"/>
    <property type="match status" value="1"/>
</dbReference>
<evidence type="ECO:0000256" key="2">
    <source>
        <dbReference type="ARBA" id="ARBA00022490"/>
    </source>
</evidence>
<dbReference type="GO" id="GO:0046872">
    <property type="term" value="F:metal ion binding"/>
    <property type="evidence" value="ECO:0007669"/>
    <property type="project" value="UniProtKB-KW"/>
</dbReference>
<dbReference type="RefSeq" id="WP_071113707.1">
    <property type="nucleotide sequence ID" value="NZ_MKCS01000001.1"/>
</dbReference>
<dbReference type="GO" id="GO:0051539">
    <property type="term" value="F:4 iron, 4 sulfur cluster binding"/>
    <property type="evidence" value="ECO:0007669"/>
    <property type="project" value="UniProtKB-UniRule"/>
</dbReference>
<dbReference type="GO" id="GO:0019379">
    <property type="term" value="P:sulfate assimilation, phosphoadenylyl sulfate reduction by phosphoadenylyl-sulfate reductase (thioredoxin)"/>
    <property type="evidence" value="ECO:0007669"/>
    <property type="project" value="UniProtKB-UniRule"/>
</dbReference>
<keyword evidence="19" id="KW-1185">Reference proteome</keyword>
<evidence type="ECO:0000256" key="3">
    <source>
        <dbReference type="ARBA" id="ARBA00022723"/>
    </source>
</evidence>
<dbReference type="Pfam" id="PF01507">
    <property type="entry name" value="PAPS_reduct"/>
    <property type="match status" value="1"/>
</dbReference>
<comment type="subcellular location">
    <subcellularLocation>
        <location evidence="14">Cytoplasm</location>
    </subcellularLocation>
</comment>
<dbReference type="EMBL" id="MKCT01000039">
    <property type="protein sequence ID" value="OHX19345.1"/>
    <property type="molecule type" value="Genomic_DNA"/>
</dbReference>
<evidence type="ECO:0000256" key="11">
    <source>
        <dbReference type="ARBA" id="ARBA00030894"/>
    </source>
</evidence>
<comment type="catalytic activity">
    <reaction evidence="13 14">
        <text>[thioredoxin]-disulfide + sulfite + AMP + 2 H(+) = adenosine 5'-phosphosulfate + [thioredoxin]-dithiol</text>
        <dbReference type="Rhea" id="RHEA:21976"/>
        <dbReference type="Rhea" id="RHEA-COMP:10698"/>
        <dbReference type="Rhea" id="RHEA-COMP:10700"/>
        <dbReference type="ChEBI" id="CHEBI:15378"/>
        <dbReference type="ChEBI" id="CHEBI:17359"/>
        <dbReference type="ChEBI" id="CHEBI:29950"/>
        <dbReference type="ChEBI" id="CHEBI:50058"/>
        <dbReference type="ChEBI" id="CHEBI:58243"/>
        <dbReference type="ChEBI" id="CHEBI:456215"/>
        <dbReference type="EC" id="1.8.4.10"/>
    </reaction>
</comment>
<dbReference type="OrthoDB" id="9794018at2"/>
<comment type="function">
    <text evidence="7 14">Catalyzes the formation of sulfite from adenosine 5'-phosphosulfate (APS) using thioredoxin as an electron donor.</text>
</comment>
<dbReference type="InterPro" id="IPR014729">
    <property type="entry name" value="Rossmann-like_a/b/a_fold"/>
</dbReference>
<dbReference type="GO" id="GO:0043866">
    <property type="term" value="F:adenylyl-sulfate reductase (thioredoxin) activity"/>
    <property type="evidence" value="ECO:0007669"/>
    <property type="project" value="UniProtKB-EC"/>
</dbReference>
<dbReference type="InterPro" id="IPR004511">
    <property type="entry name" value="PAPS/APS_Rdtase"/>
</dbReference>
<keyword evidence="2 14" id="KW-0963">Cytoplasm</keyword>
<feature type="binding site" evidence="14">
    <location>
        <position position="110"/>
    </location>
    <ligand>
        <name>[4Fe-4S] cluster</name>
        <dbReference type="ChEBI" id="CHEBI:49883"/>
    </ligand>
</feature>
<feature type="binding site" evidence="14">
    <location>
        <position position="196"/>
    </location>
    <ligand>
        <name>[4Fe-4S] cluster</name>
        <dbReference type="ChEBI" id="CHEBI:49883"/>
    </ligand>
</feature>
<dbReference type="Proteomes" id="UP000180088">
    <property type="component" value="Unassembled WGS sequence"/>
</dbReference>
<dbReference type="InterPro" id="IPR011798">
    <property type="entry name" value="APS_reductase"/>
</dbReference>
<dbReference type="EMBL" id="MKCS01000001">
    <property type="protein sequence ID" value="OHX13074.1"/>
    <property type="molecule type" value="Genomic_DNA"/>
</dbReference>
<evidence type="ECO:0000313" key="17">
    <source>
        <dbReference type="EMBL" id="OHX19345.1"/>
    </source>
</evidence>
<dbReference type="AlphaFoldDB" id="A0A1S1X0M6"/>
<evidence type="ECO:0000259" key="15">
    <source>
        <dbReference type="Pfam" id="PF01507"/>
    </source>
</evidence>
<keyword evidence="5 14" id="KW-0408">Iron</keyword>
<keyword evidence="6 14" id="KW-0411">Iron-sulfur</keyword>
<feature type="binding site" evidence="14">
    <location>
        <position position="193"/>
    </location>
    <ligand>
        <name>[4Fe-4S] cluster</name>
        <dbReference type="ChEBI" id="CHEBI:49883"/>
    </ligand>
</feature>
<reference evidence="18 19" key="1">
    <citation type="submission" date="2016-09" db="EMBL/GenBank/DDBJ databases">
        <title>Chromobacterium muskegensis sp. nov., an insecticidal bacterium isolated from Sphagnum bogs.</title>
        <authorList>
            <person name="Sparks M.E."/>
            <person name="Blackburn M.B."/>
            <person name="Gundersen-Rindal D.E."/>
            <person name="Mitchell A."/>
            <person name="Farrar R."/>
            <person name="Kuhar D."/>
        </authorList>
    </citation>
    <scope>NUCLEOTIDE SEQUENCE [LARGE SCALE GENOMIC DNA]</scope>
    <source>
        <strain evidence="17 19">14B-1</strain>
        <strain evidence="16 18">37-2</strain>
    </source>
</reference>
<evidence type="ECO:0000256" key="1">
    <source>
        <dbReference type="ARBA" id="ARBA00009732"/>
    </source>
</evidence>
<dbReference type="Gene3D" id="3.40.50.620">
    <property type="entry name" value="HUPs"/>
    <property type="match status" value="1"/>
</dbReference>
<protein>
    <recommendedName>
        <fullName evidence="10 14">Adenosine 5'-phosphosulfate reductase</fullName>
        <shortName evidence="14">APS reductase</shortName>
        <ecNumber evidence="9 14">1.8.4.10</ecNumber>
    </recommendedName>
    <alternativeName>
        <fullName evidence="12 14">5'-adenylylsulfate reductase</fullName>
    </alternativeName>
    <alternativeName>
        <fullName evidence="11 14">Thioredoxin-dependent 5'-adenylylsulfate reductase</fullName>
    </alternativeName>
</protein>
<dbReference type="NCBIfam" id="TIGR02055">
    <property type="entry name" value="APS_reductase"/>
    <property type="match status" value="1"/>
</dbReference>
<evidence type="ECO:0000313" key="19">
    <source>
        <dbReference type="Proteomes" id="UP000180280"/>
    </source>
</evidence>
<dbReference type="GO" id="GO:0004604">
    <property type="term" value="F:phosphoadenylyl-sulfate reductase (thioredoxin) activity"/>
    <property type="evidence" value="ECO:0007669"/>
    <property type="project" value="UniProtKB-UniRule"/>
</dbReference>